<name>A0A2K8T4E2_9NOSO</name>
<organism evidence="1 2">
    <name type="scientific">Nostoc flagelliforme CCNUN1</name>
    <dbReference type="NCBI Taxonomy" id="2038116"/>
    <lineage>
        <taxon>Bacteria</taxon>
        <taxon>Bacillati</taxon>
        <taxon>Cyanobacteriota</taxon>
        <taxon>Cyanophyceae</taxon>
        <taxon>Nostocales</taxon>
        <taxon>Nostocaceae</taxon>
        <taxon>Nostoc</taxon>
    </lineage>
</organism>
<evidence type="ECO:0000313" key="1">
    <source>
        <dbReference type="EMBL" id="AUB42453.1"/>
    </source>
</evidence>
<dbReference type="AlphaFoldDB" id="A0A2K8T4E2"/>
<accession>A0A2K8T4E2</accession>
<keyword evidence="2" id="KW-1185">Reference proteome</keyword>
<sequence length="40" mass="4454">MDIDCPEVDTQVASLSTRTQIIADECVLDYVDPVYFSDAD</sequence>
<reference evidence="1 2" key="1">
    <citation type="submission" date="2017-11" db="EMBL/GenBank/DDBJ databases">
        <title>Complete genome of a free-living desiccation-tolerant cyanobacterium and its photosynthetic adaptation to extreme terrestrial habitat.</title>
        <authorList>
            <person name="Shang J."/>
        </authorList>
    </citation>
    <scope>NUCLEOTIDE SEQUENCE [LARGE SCALE GENOMIC DNA]</scope>
    <source>
        <strain evidence="1 2">CCNUN1</strain>
    </source>
</reference>
<dbReference type="KEGG" id="nfl:COO91_08583"/>
<gene>
    <name evidence="1" type="ORF">COO91_08583</name>
</gene>
<proteinExistence type="predicted"/>
<dbReference type="Proteomes" id="UP000232003">
    <property type="component" value="Chromosome"/>
</dbReference>
<evidence type="ECO:0000313" key="2">
    <source>
        <dbReference type="Proteomes" id="UP000232003"/>
    </source>
</evidence>
<protein>
    <submittedName>
        <fullName evidence="1">Uncharacterized protein</fullName>
    </submittedName>
</protein>
<dbReference type="EMBL" id="CP024785">
    <property type="protein sequence ID" value="AUB42453.1"/>
    <property type="molecule type" value="Genomic_DNA"/>
</dbReference>